<protein>
    <submittedName>
        <fullName evidence="2">Uncharacterized protein</fullName>
    </submittedName>
</protein>
<feature type="non-terminal residue" evidence="2">
    <location>
        <position position="1"/>
    </location>
</feature>
<accession>A0AAD3DG93</accession>
<dbReference type="EMBL" id="BMAR01000001">
    <property type="protein sequence ID" value="GFR40202.1"/>
    <property type="molecule type" value="Genomic_DNA"/>
</dbReference>
<gene>
    <name evidence="2" type="ORF">Agub_g763</name>
</gene>
<proteinExistence type="predicted"/>
<evidence type="ECO:0000313" key="3">
    <source>
        <dbReference type="Proteomes" id="UP001054857"/>
    </source>
</evidence>
<feature type="non-terminal residue" evidence="2">
    <location>
        <position position="131"/>
    </location>
</feature>
<feature type="compositionally biased region" description="Basic and acidic residues" evidence="1">
    <location>
        <begin position="55"/>
        <end position="65"/>
    </location>
</feature>
<dbReference type="AlphaFoldDB" id="A0AAD3DG93"/>
<name>A0AAD3DG93_9CHLO</name>
<reference evidence="2 3" key="1">
    <citation type="journal article" date="2021" name="Sci. Rep.">
        <title>Genome sequencing of the multicellular alga Astrephomene provides insights into convergent evolution of germ-soma differentiation.</title>
        <authorList>
            <person name="Yamashita S."/>
            <person name="Yamamoto K."/>
            <person name="Matsuzaki R."/>
            <person name="Suzuki S."/>
            <person name="Yamaguchi H."/>
            <person name="Hirooka S."/>
            <person name="Minakuchi Y."/>
            <person name="Miyagishima S."/>
            <person name="Kawachi M."/>
            <person name="Toyoda A."/>
            <person name="Nozaki H."/>
        </authorList>
    </citation>
    <scope>NUCLEOTIDE SEQUENCE [LARGE SCALE GENOMIC DNA]</scope>
    <source>
        <strain evidence="2 3">NIES-4017</strain>
    </source>
</reference>
<sequence length="131" mass="14468">DIAPTLLALAGIPLPPSLDGTPLPLAPVSDGSLPRTYPRGGGSRSSRGQQQQHQGRQERQEEGKGEQLGQQETQEREQEQQEQEAPIRNQMVAEFWGEWFDESIHSHPPYRNNTWKAVRVLRSGSGSDGSG</sequence>
<dbReference type="Proteomes" id="UP001054857">
    <property type="component" value="Unassembled WGS sequence"/>
</dbReference>
<organism evidence="2 3">
    <name type="scientific">Astrephomene gubernaculifera</name>
    <dbReference type="NCBI Taxonomy" id="47775"/>
    <lineage>
        <taxon>Eukaryota</taxon>
        <taxon>Viridiplantae</taxon>
        <taxon>Chlorophyta</taxon>
        <taxon>core chlorophytes</taxon>
        <taxon>Chlorophyceae</taxon>
        <taxon>CS clade</taxon>
        <taxon>Chlamydomonadales</taxon>
        <taxon>Astrephomenaceae</taxon>
        <taxon>Astrephomene</taxon>
    </lineage>
</organism>
<feature type="region of interest" description="Disordered" evidence="1">
    <location>
        <begin position="11"/>
        <end position="89"/>
    </location>
</feature>
<dbReference type="SUPFAM" id="SSF53649">
    <property type="entry name" value="Alkaline phosphatase-like"/>
    <property type="match status" value="1"/>
</dbReference>
<evidence type="ECO:0000256" key="1">
    <source>
        <dbReference type="SAM" id="MobiDB-lite"/>
    </source>
</evidence>
<keyword evidence="3" id="KW-1185">Reference proteome</keyword>
<feature type="compositionally biased region" description="Low complexity" evidence="1">
    <location>
        <begin position="44"/>
        <end position="54"/>
    </location>
</feature>
<dbReference type="InterPro" id="IPR017850">
    <property type="entry name" value="Alkaline_phosphatase_core_sf"/>
</dbReference>
<comment type="caution">
    <text evidence="2">The sequence shown here is derived from an EMBL/GenBank/DDBJ whole genome shotgun (WGS) entry which is preliminary data.</text>
</comment>
<evidence type="ECO:0000313" key="2">
    <source>
        <dbReference type="EMBL" id="GFR40202.1"/>
    </source>
</evidence>